<dbReference type="InterPro" id="IPR050638">
    <property type="entry name" value="AA-Vitamin_Transporters"/>
</dbReference>
<evidence type="ECO:0000256" key="5">
    <source>
        <dbReference type="ARBA" id="ARBA00022989"/>
    </source>
</evidence>
<feature type="transmembrane region" description="Helical" evidence="7">
    <location>
        <begin position="186"/>
        <end position="204"/>
    </location>
</feature>
<dbReference type="SUPFAM" id="SSF103481">
    <property type="entry name" value="Multidrug resistance efflux transporter EmrE"/>
    <property type="match status" value="2"/>
</dbReference>
<name>A0AAD0MK70_BACPU</name>
<evidence type="ECO:0000259" key="8">
    <source>
        <dbReference type="Pfam" id="PF00892"/>
    </source>
</evidence>
<dbReference type="InterPro" id="IPR000620">
    <property type="entry name" value="EamA_dom"/>
</dbReference>
<evidence type="ECO:0000256" key="4">
    <source>
        <dbReference type="ARBA" id="ARBA00022692"/>
    </source>
</evidence>
<protein>
    <submittedName>
        <fullName evidence="9">EamA family transporter</fullName>
    </submittedName>
</protein>
<feature type="transmembrane region" description="Helical" evidence="7">
    <location>
        <begin position="102"/>
        <end position="119"/>
    </location>
</feature>
<evidence type="ECO:0000256" key="1">
    <source>
        <dbReference type="ARBA" id="ARBA00004651"/>
    </source>
</evidence>
<feature type="transmembrane region" description="Helical" evidence="7">
    <location>
        <begin position="255"/>
        <end position="274"/>
    </location>
</feature>
<feature type="transmembrane region" description="Helical" evidence="7">
    <location>
        <begin position="69"/>
        <end position="90"/>
    </location>
</feature>
<gene>
    <name evidence="9" type="ORF">C5695_01990</name>
</gene>
<proteinExistence type="inferred from homology"/>
<feature type="transmembrane region" description="Helical" evidence="7">
    <location>
        <begin position="126"/>
        <end position="143"/>
    </location>
</feature>
<feature type="transmembrane region" description="Helical" evidence="7">
    <location>
        <begin position="38"/>
        <end position="57"/>
    </location>
</feature>
<evidence type="ECO:0000313" key="9">
    <source>
        <dbReference type="EMBL" id="AVM22678.1"/>
    </source>
</evidence>
<feature type="transmembrane region" description="Helical" evidence="7">
    <location>
        <begin position="155"/>
        <end position="174"/>
    </location>
</feature>
<sequence length="310" mass="34620">MNILKQKAYAAAIGYATIIGFSFLFVKIALESANPIDLLAHRFTISFAAALLLYPFLRKKNRLSIQWRDLLYIVPFSLLYPVLFFAFQVWGLMYTSSSEAGIIQATIPILTMVLAAWFLKERATWIQVLFTILSVCGVMLLFVMKGIDVKHSHMIGYALILLSALSSSAYSVFARVITRRFHVIELTFVMTFFGFVFFNAASLIRHSVNGTTVQFFSPFTQPSFVWSMLFLGILSSLLTAYLSNYALSQLEAAKVSIFNNLSAFITVAAGVLILHETIDWYHLIGGVLVIGGVIGGNVVKGRNHEKKRSL</sequence>
<dbReference type="AlphaFoldDB" id="A0AAD0MK70"/>
<evidence type="ECO:0000256" key="6">
    <source>
        <dbReference type="ARBA" id="ARBA00023136"/>
    </source>
</evidence>
<feature type="transmembrane region" description="Helical" evidence="7">
    <location>
        <begin position="280"/>
        <end position="299"/>
    </location>
</feature>
<organism evidence="9 10">
    <name type="scientific">Bacillus pumilus</name>
    <name type="common">Bacillus mesentericus</name>
    <dbReference type="NCBI Taxonomy" id="1408"/>
    <lineage>
        <taxon>Bacteria</taxon>
        <taxon>Bacillati</taxon>
        <taxon>Bacillota</taxon>
        <taxon>Bacilli</taxon>
        <taxon>Bacillales</taxon>
        <taxon>Bacillaceae</taxon>
        <taxon>Bacillus</taxon>
    </lineage>
</organism>
<evidence type="ECO:0000313" key="10">
    <source>
        <dbReference type="Proteomes" id="UP000264960"/>
    </source>
</evidence>
<feature type="domain" description="EamA" evidence="8">
    <location>
        <begin position="154"/>
        <end position="294"/>
    </location>
</feature>
<evidence type="ECO:0000256" key="2">
    <source>
        <dbReference type="ARBA" id="ARBA00007362"/>
    </source>
</evidence>
<dbReference type="EMBL" id="CP027116">
    <property type="protein sequence ID" value="AVM22678.1"/>
    <property type="molecule type" value="Genomic_DNA"/>
</dbReference>
<evidence type="ECO:0000256" key="3">
    <source>
        <dbReference type="ARBA" id="ARBA00022475"/>
    </source>
</evidence>
<dbReference type="PANTHER" id="PTHR32322">
    <property type="entry name" value="INNER MEMBRANE TRANSPORTER"/>
    <property type="match status" value="1"/>
</dbReference>
<keyword evidence="6 7" id="KW-0472">Membrane</keyword>
<dbReference type="RefSeq" id="WP_117728691.1">
    <property type="nucleotide sequence ID" value="NZ_CP027116.1"/>
</dbReference>
<comment type="subcellular location">
    <subcellularLocation>
        <location evidence="1">Cell membrane</location>
        <topology evidence="1">Multi-pass membrane protein</topology>
    </subcellularLocation>
</comment>
<comment type="similarity">
    <text evidence="2">Belongs to the EamA transporter family.</text>
</comment>
<evidence type="ECO:0000256" key="7">
    <source>
        <dbReference type="SAM" id="Phobius"/>
    </source>
</evidence>
<dbReference type="InterPro" id="IPR037185">
    <property type="entry name" value="EmrE-like"/>
</dbReference>
<dbReference type="Gene3D" id="1.10.3730.20">
    <property type="match status" value="1"/>
</dbReference>
<dbReference type="PANTHER" id="PTHR32322:SF18">
    <property type="entry name" value="S-ADENOSYLMETHIONINE_S-ADENOSYLHOMOCYSTEINE TRANSPORTER"/>
    <property type="match status" value="1"/>
</dbReference>
<dbReference type="Pfam" id="PF00892">
    <property type="entry name" value="EamA"/>
    <property type="match status" value="2"/>
</dbReference>
<feature type="transmembrane region" description="Helical" evidence="7">
    <location>
        <begin position="7"/>
        <end position="26"/>
    </location>
</feature>
<keyword evidence="5 7" id="KW-1133">Transmembrane helix</keyword>
<accession>A0AAD0MK70</accession>
<feature type="transmembrane region" description="Helical" evidence="7">
    <location>
        <begin position="224"/>
        <end position="243"/>
    </location>
</feature>
<dbReference type="Proteomes" id="UP000264960">
    <property type="component" value="Chromosome"/>
</dbReference>
<feature type="domain" description="EamA" evidence="8">
    <location>
        <begin position="7"/>
        <end position="142"/>
    </location>
</feature>
<dbReference type="GO" id="GO:0005886">
    <property type="term" value="C:plasma membrane"/>
    <property type="evidence" value="ECO:0007669"/>
    <property type="project" value="UniProtKB-SubCell"/>
</dbReference>
<reference evidence="9 10" key="1">
    <citation type="submission" date="2018-02" db="EMBL/GenBank/DDBJ databases">
        <title>The complete genome of two Bacillus pumilus strains from Cuatro Cienegas, Coahuila, Mexico.</title>
        <authorList>
            <person name="Zarza E."/>
            <person name="Alcaraz L.D."/>
            <person name="Aguilar-Salinas B."/>
            <person name="Islas A."/>
            <person name="Olmedo-Alvarez G."/>
        </authorList>
    </citation>
    <scope>NUCLEOTIDE SEQUENCE [LARGE SCALE GENOMIC DNA]</scope>
    <source>
        <strain evidence="9 10">145</strain>
    </source>
</reference>
<keyword evidence="4 7" id="KW-0812">Transmembrane</keyword>
<keyword evidence="3" id="KW-1003">Cell membrane</keyword>